<proteinExistence type="predicted"/>
<keyword evidence="3" id="KW-1185">Reference proteome</keyword>
<evidence type="ECO:0000313" key="3">
    <source>
        <dbReference type="Proteomes" id="UP000322699"/>
    </source>
</evidence>
<dbReference type="AlphaFoldDB" id="A0A5B1CS79"/>
<organism evidence="2 3">
    <name type="scientific">Rubripirellula obstinata</name>
    <dbReference type="NCBI Taxonomy" id="406547"/>
    <lineage>
        <taxon>Bacteria</taxon>
        <taxon>Pseudomonadati</taxon>
        <taxon>Planctomycetota</taxon>
        <taxon>Planctomycetia</taxon>
        <taxon>Pirellulales</taxon>
        <taxon>Pirellulaceae</taxon>
        <taxon>Rubripirellula</taxon>
    </lineage>
</organism>
<gene>
    <name evidence="2" type="ORF">LF1_48050</name>
</gene>
<dbReference type="Proteomes" id="UP000322699">
    <property type="component" value="Unassembled WGS sequence"/>
</dbReference>
<comment type="caution">
    <text evidence="2">The sequence shown here is derived from an EMBL/GenBank/DDBJ whole genome shotgun (WGS) entry which is preliminary data.</text>
</comment>
<dbReference type="EMBL" id="VRLW01000001">
    <property type="protein sequence ID" value="KAA1262243.1"/>
    <property type="molecule type" value="Genomic_DNA"/>
</dbReference>
<sequence>MRNLTLGVLIVTGGTLAALPFRRSPAIPDAPSHLTQSPTQATGTLDSALDSVTVVSPVHAAVSHGSQMQRGSAQPFSRQEIPGLDEFIRDEVPPRSNDFAIGNRPNSSIKPLTYEDLMAPIVRPKSIQDRYQAIASVAAEARPQSEGLAMELPPVERLAPELRNEFQQRFSSMKPSQIRQPGSPAPANGERAGGSLASSMIPRTPSLPELSQAPVIEQPSQRQHHWIVQP</sequence>
<evidence type="ECO:0000256" key="1">
    <source>
        <dbReference type="SAM" id="MobiDB-lite"/>
    </source>
</evidence>
<feature type="region of interest" description="Disordered" evidence="1">
    <location>
        <begin position="170"/>
        <end position="230"/>
    </location>
</feature>
<accession>A0A5B1CS79</accession>
<feature type="compositionally biased region" description="Polar residues" evidence="1">
    <location>
        <begin position="170"/>
        <end position="180"/>
    </location>
</feature>
<name>A0A5B1CS79_9BACT</name>
<evidence type="ECO:0000313" key="2">
    <source>
        <dbReference type="EMBL" id="KAA1262243.1"/>
    </source>
</evidence>
<protein>
    <submittedName>
        <fullName evidence="2">Uncharacterized protein</fullName>
    </submittedName>
</protein>
<reference evidence="2 3" key="1">
    <citation type="submission" date="2019-08" db="EMBL/GenBank/DDBJ databases">
        <title>Deep-cultivation of Planctomycetes and their phenomic and genomic characterization uncovers novel biology.</title>
        <authorList>
            <person name="Wiegand S."/>
            <person name="Jogler M."/>
            <person name="Boedeker C."/>
            <person name="Pinto D."/>
            <person name="Vollmers J."/>
            <person name="Rivas-Marin E."/>
            <person name="Kohn T."/>
            <person name="Peeters S.H."/>
            <person name="Heuer A."/>
            <person name="Rast P."/>
            <person name="Oberbeckmann S."/>
            <person name="Bunk B."/>
            <person name="Jeske O."/>
            <person name="Meyerdierks A."/>
            <person name="Storesund J.E."/>
            <person name="Kallscheuer N."/>
            <person name="Luecker S."/>
            <person name="Lage O.M."/>
            <person name="Pohl T."/>
            <person name="Merkel B.J."/>
            <person name="Hornburger P."/>
            <person name="Mueller R.-W."/>
            <person name="Bruemmer F."/>
            <person name="Labrenz M."/>
            <person name="Spormann A.M."/>
            <person name="Op Den Camp H."/>
            <person name="Overmann J."/>
            <person name="Amann R."/>
            <person name="Jetten M.S.M."/>
            <person name="Mascher T."/>
            <person name="Medema M.H."/>
            <person name="Devos D.P."/>
            <person name="Kaster A.-K."/>
            <person name="Ovreas L."/>
            <person name="Rohde M."/>
            <person name="Galperin M.Y."/>
            <person name="Jogler C."/>
        </authorList>
    </citation>
    <scope>NUCLEOTIDE SEQUENCE [LARGE SCALE GENOMIC DNA]</scope>
    <source>
        <strain evidence="2 3">LF1</strain>
    </source>
</reference>